<dbReference type="EMBL" id="UHIV01000001">
    <property type="protein sequence ID" value="SUP53011.1"/>
    <property type="molecule type" value="Genomic_DNA"/>
</dbReference>
<proteinExistence type="predicted"/>
<dbReference type="Proteomes" id="UP000254621">
    <property type="component" value="Unassembled WGS sequence"/>
</dbReference>
<name>A0A380NYE8_WEIVI</name>
<protein>
    <submittedName>
        <fullName evidence="1">Uncharacterized protein</fullName>
    </submittedName>
</protein>
<sequence>MKNIIVRPIEHDDLPEMWAVAFGPSADLKWMELNGPYLMIQFGRGPNSNNVLVKICWGAHGGCRLFR</sequence>
<accession>A0A380NYE8</accession>
<evidence type="ECO:0000313" key="1">
    <source>
        <dbReference type="EMBL" id="SUP53011.1"/>
    </source>
</evidence>
<gene>
    <name evidence="1" type="ORF">NCTC13645_00892</name>
</gene>
<organism evidence="1 2">
    <name type="scientific">Weissella viridescens</name>
    <name type="common">Lactobacillus viridescens</name>
    <dbReference type="NCBI Taxonomy" id="1629"/>
    <lineage>
        <taxon>Bacteria</taxon>
        <taxon>Bacillati</taxon>
        <taxon>Bacillota</taxon>
        <taxon>Bacilli</taxon>
        <taxon>Lactobacillales</taxon>
        <taxon>Lactobacillaceae</taxon>
        <taxon>Weissella</taxon>
    </lineage>
</organism>
<evidence type="ECO:0000313" key="2">
    <source>
        <dbReference type="Proteomes" id="UP000254621"/>
    </source>
</evidence>
<reference evidence="1 2" key="1">
    <citation type="submission" date="2018-06" db="EMBL/GenBank/DDBJ databases">
        <authorList>
            <consortium name="Pathogen Informatics"/>
            <person name="Doyle S."/>
        </authorList>
    </citation>
    <scope>NUCLEOTIDE SEQUENCE [LARGE SCALE GENOMIC DNA]</scope>
    <source>
        <strain evidence="1 2">NCTC13645</strain>
    </source>
</reference>
<dbReference type="AlphaFoldDB" id="A0A380NYE8"/>